<feature type="region of interest" description="Disordered" evidence="1">
    <location>
        <begin position="409"/>
        <end position="440"/>
    </location>
</feature>
<dbReference type="OrthoDB" id="2004788at2"/>
<dbReference type="HOGENOM" id="CLU_622142_0_0_11"/>
<feature type="region of interest" description="Disordered" evidence="1">
    <location>
        <begin position="157"/>
        <end position="316"/>
    </location>
</feature>
<feature type="compositionally biased region" description="Gly residues" evidence="1">
    <location>
        <begin position="279"/>
        <end position="289"/>
    </location>
</feature>
<organism evidence="2 3">
    <name type="scientific">Cellulomonas gilvus (strain ATCC 13127 / NRRL B-14078)</name>
    <name type="common">Cellvibrio gilvus</name>
    <dbReference type="NCBI Taxonomy" id="593907"/>
    <lineage>
        <taxon>Bacteria</taxon>
        <taxon>Bacillati</taxon>
        <taxon>Actinomycetota</taxon>
        <taxon>Actinomycetes</taxon>
        <taxon>Micrococcales</taxon>
        <taxon>Cellulomonadaceae</taxon>
        <taxon>Cellulomonas</taxon>
    </lineage>
</organism>
<accession>F7ZZ08</accession>
<dbReference type="STRING" id="593907.Celgi_0757"/>
<gene>
    <name evidence="2" type="ordered locus">Celgi_0757</name>
</gene>
<name>F7ZZ08_CELGA</name>
<feature type="compositionally biased region" description="Basic and acidic residues" evidence="1">
    <location>
        <begin position="157"/>
        <end position="167"/>
    </location>
</feature>
<protein>
    <recommendedName>
        <fullName evidence="4">PPE protein</fullName>
    </recommendedName>
</protein>
<feature type="region of interest" description="Disordered" evidence="1">
    <location>
        <begin position="361"/>
        <end position="393"/>
    </location>
</feature>
<feature type="compositionally biased region" description="Pro residues" evidence="1">
    <location>
        <begin position="211"/>
        <end position="259"/>
    </location>
</feature>
<sequence>MENKAALELAKTLSADLPGVESDAGVLEELCTPLTEISATLRRMSSDLGMEGLAATAAQESIAQVARAMLHEVDALNAMAGIAVRAADVVRTARTQYWDLPSGTLSSAERQKYIDNGASAGLPYIEQARALERERVAQEAVTAMDTQLMALADELTAARDDQDRDDVPGPGGSDPGGGRPPRNAPTFGSGPGGPGGTAVLYQPPVGGPVDEPTPTPQPPTPPPPPLPPEWPPPEPPEPPEPPVPPQPPWPEDPTDPTPPEDTTGDDRIDFGTPRPGDPGPIGGPVGGPQTGQPPTGTTPGLGAPTPPGGVFGGALAGGVAVGGAALGAVGNARLGMAGLGAVSGQLGGTPMVAGALGGPGAAGAAGGAGARGAAGGAMAPGGGAAGGASKKKRRTGALGYLAPELEEEATAADRAAGLRRGSREDGPAVTAVSTEDDETW</sequence>
<feature type="compositionally biased region" description="Gly residues" evidence="1">
    <location>
        <begin position="169"/>
        <end position="179"/>
    </location>
</feature>
<dbReference type="KEGG" id="cga:Celgi_0757"/>
<evidence type="ECO:0000256" key="1">
    <source>
        <dbReference type="SAM" id="MobiDB-lite"/>
    </source>
</evidence>
<dbReference type="Proteomes" id="UP000000485">
    <property type="component" value="Chromosome"/>
</dbReference>
<feature type="compositionally biased region" description="Low complexity" evidence="1">
    <location>
        <begin position="290"/>
        <end position="303"/>
    </location>
</feature>
<dbReference type="EMBL" id="CP002665">
    <property type="protein sequence ID" value="AEI11276.1"/>
    <property type="molecule type" value="Genomic_DNA"/>
</dbReference>
<reference evidence="3" key="1">
    <citation type="submission" date="2011-04" db="EMBL/GenBank/DDBJ databases">
        <title>Complete sequence of Cellvibrio gilvus ATCC 13127.</title>
        <authorList>
            <person name="Lucas S."/>
            <person name="Han J."/>
            <person name="Lapidus A."/>
            <person name="Cheng J.-F."/>
            <person name="Goodwin L."/>
            <person name="Pitluck S."/>
            <person name="Peters L."/>
            <person name="Munk A."/>
            <person name="Detter J.C."/>
            <person name="Han C."/>
            <person name="Tapia R."/>
            <person name="Land M."/>
            <person name="Hauser L."/>
            <person name="Kyrpides N."/>
            <person name="Ivanova N."/>
            <person name="Ovchinnikova G."/>
            <person name="Pagani I."/>
            <person name="Mead D."/>
            <person name="Brumm P."/>
            <person name="Woyke T."/>
        </authorList>
    </citation>
    <scope>NUCLEOTIDE SEQUENCE [LARGE SCALE GENOMIC DNA]</scope>
    <source>
        <strain evidence="3">ATCC 13127 / NRRL B-14078</strain>
    </source>
</reference>
<dbReference type="RefSeq" id="WP_013882799.1">
    <property type="nucleotide sequence ID" value="NC_015671.1"/>
</dbReference>
<dbReference type="PRINTS" id="PR01217">
    <property type="entry name" value="PRICHEXTENSN"/>
</dbReference>
<evidence type="ECO:0008006" key="4">
    <source>
        <dbReference type="Google" id="ProtNLM"/>
    </source>
</evidence>
<keyword evidence="3" id="KW-1185">Reference proteome</keyword>
<proteinExistence type="predicted"/>
<evidence type="ECO:0000313" key="3">
    <source>
        <dbReference type="Proteomes" id="UP000000485"/>
    </source>
</evidence>
<evidence type="ECO:0000313" key="2">
    <source>
        <dbReference type="EMBL" id="AEI11276.1"/>
    </source>
</evidence>
<feature type="compositionally biased region" description="Gly residues" evidence="1">
    <location>
        <begin position="361"/>
        <end position="386"/>
    </location>
</feature>
<dbReference type="eggNOG" id="ENOG50341Q7">
    <property type="taxonomic scope" value="Bacteria"/>
</dbReference>
<dbReference type="AlphaFoldDB" id="F7ZZ08"/>